<evidence type="ECO:0000313" key="4">
    <source>
        <dbReference type="Proteomes" id="UP001359781"/>
    </source>
</evidence>
<organism evidence="3 4">
    <name type="scientific">Corynebacterium mastitidis</name>
    <dbReference type="NCBI Taxonomy" id="161890"/>
    <lineage>
        <taxon>Bacteria</taxon>
        <taxon>Bacillati</taxon>
        <taxon>Actinomycetota</taxon>
        <taxon>Actinomycetes</taxon>
        <taxon>Mycobacteriales</taxon>
        <taxon>Corynebacteriaceae</taxon>
        <taxon>Corynebacterium</taxon>
    </lineage>
</organism>
<gene>
    <name evidence="3" type="ORF">V5S96_07320</name>
</gene>
<protein>
    <submittedName>
        <fullName evidence="3">DUF2771 domain-containing protein</fullName>
    </submittedName>
</protein>
<name>A0ABU8NZ78_9CORY</name>
<dbReference type="Pfam" id="PF10969">
    <property type="entry name" value="DUF2771"/>
    <property type="match status" value="1"/>
</dbReference>
<feature type="transmembrane region" description="Helical" evidence="2">
    <location>
        <begin position="12"/>
        <end position="32"/>
    </location>
</feature>
<dbReference type="RefSeq" id="WP_337890589.1">
    <property type="nucleotide sequence ID" value="NZ_JBAHVI010000007.1"/>
</dbReference>
<comment type="caution">
    <text evidence="3">The sequence shown here is derived from an EMBL/GenBank/DDBJ whole genome shotgun (WGS) entry which is preliminary data.</text>
</comment>
<evidence type="ECO:0000256" key="2">
    <source>
        <dbReference type="SAM" id="Phobius"/>
    </source>
</evidence>
<evidence type="ECO:0000256" key="1">
    <source>
        <dbReference type="SAM" id="MobiDB-lite"/>
    </source>
</evidence>
<dbReference type="Proteomes" id="UP001359781">
    <property type="component" value="Unassembled WGS sequence"/>
</dbReference>
<keyword evidence="2" id="KW-0812">Transmembrane</keyword>
<dbReference type="InterPro" id="IPR024495">
    <property type="entry name" value="DUF2771"/>
</dbReference>
<feature type="region of interest" description="Disordered" evidence="1">
    <location>
        <begin position="157"/>
        <end position="190"/>
    </location>
</feature>
<dbReference type="EMBL" id="JBAHVJ010000007">
    <property type="protein sequence ID" value="MEJ4100165.1"/>
    <property type="molecule type" value="Genomic_DNA"/>
</dbReference>
<evidence type="ECO:0000313" key="3">
    <source>
        <dbReference type="EMBL" id="MEJ4100165.1"/>
    </source>
</evidence>
<keyword evidence="2" id="KW-1133">Transmembrane helix</keyword>
<reference evidence="3 4" key="1">
    <citation type="submission" date="2024-02" db="EMBL/GenBank/DDBJ databases">
        <title>Whole genome sequencing and characterization of Corynebacterium isolated from the ocular surface of dry eye disease sufferers.</title>
        <authorList>
            <person name="Naqvi M."/>
        </authorList>
    </citation>
    <scope>NUCLEOTIDE SEQUENCE [LARGE SCALE GENOMIC DNA]</scope>
    <source>
        <strain evidence="3 4">PCRF</strain>
    </source>
</reference>
<sequence length="190" mass="20728">MSASKKGKHRSLVQILALLTTVVIVIAVVYLAQTWWNNRPDPAPEDLRLTATAGERSEEIAPYMVCEVNTDCAEGEVPTLPIGEDDALTLDLPEPIYDHDWTLLTIYDDPAYNDTRNFGGNEQESVTIPGSLEPTEEGAPRPRLMVVEVNTALIDRDAEGNETPVAAVWSVGNSEAPEATETPADPENRS</sequence>
<keyword evidence="2" id="KW-0472">Membrane</keyword>
<proteinExistence type="predicted"/>
<accession>A0ABU8NZ78</accession>
<keyword evidence="4" id="KW-1185">Reference proteome</keyword>